<dbReference type="Pfam" id="PF07995">
    <property type="entry name" value="GSDH"/>
    <property type="match status" value="1"/>
</dbReference>
<feature type="signal peptide" evidence="1">
    <location>
        <begin position="1"/>
        <end position="28"/>
    </location>
</feature>
<feature type="domain" description="Glucose/Sorbosone dehydrogenase" evidence="2">
    <location>
        <begin position="49"/>
        <end position="384"/>
    </location>
</feature>
<name>A0A4R7W4I6_9PSEU</name>
<dbReference type="InterPro" id="IPR011041">
    <property type="entry name" value="Quinoprot_gluc/sorb_DH_b-prop"/>
</dbReference>
<evidence type="ECO:0000259" key="2">
    <source>
        <dbReference type="Pfam" id="PF07995"/>
    </source>
</evidence>
<accession>A0A4R7W4I6</accession>
<sequence length="391" mass="41834">MSRRRSRLLIAPVVAVAAVLASVGTADAGGREVPLAELRVTTTEVAADLNRPTSVNGLPDGRLLVTEKPGRIRSYDPRSGLAPTPVLDMTARVNETDAERGLLGLAPAPDFARSRTVYVVYTRMPDAAVTLSRLNLATGAEKVLLTQEHAEFGNHNGGHVTFGPDGYLYMGIGDGGSGGDPYGSGQNRNTLLGKILRIDVSRACAPLPYCVPAGNPFVGVPGARPEIWASGLRNPWKFAFDRADRSLWIADVGQGRYEEVDHIGARDGGTNFGWSCMEGPVVFEETRCDPAADYTPPVFDYRSGLEGCAVIGGLVYRGQRYANLAAGTYLASDFCANTAYGLRANRDGTYTSAQLGTFPEYVNAFGTDRDGEVYLVTDLPGKVYRVGFARA</sequence>
<dbReference type="SUPFAM" id="SSF50952">
    <property type="entry name" value="Soluble quinoprotein glucose dehydrogenase"/>
    <property type="match status" value="1"/>
</dbReference>
<dbReference type="PANTHER" id="PTHR19328:SF75">
    <property type="entry name" value="ALDOSE SUGAR DEHYDROGENASE YLII"/>
    <property type="match status" value="1"/>
</dbReference>
<dbReference type="PANTHER" id="PTHR19328">
    <property type="entry name" value="HEDGEHOG-INTERACTING PROTEIN"/>
    <property type="match status" value="1"/>
</dbReference>
<dbReference type="OrthoDB" id="9770043at2"/>
<feature type="chain" id="PRO_5020782177" evidence="1">
    <location>
        <begin position="29"/>
        <end position="391"/>
    </location>
</feature>
<dbReference type="Gene3D" id="2.120.10.30">
    <property type="entry name" value="TolB, C-terminal domain"/>
    <property type="match status" value="1"/>
</dbReference>
<dbReference type="InterPro" id="IPR012938">
    <property type="entry name" value="Glc/Sorbosone_DH"/>
</dbReference>
<evidence type="ECO:0000313" key="3">
    <source>
        <dbReference type="EMBL" id="TDV56547.1"/>
    </source>
</evidence>
<dbReference type="RefSeq" id="WP_133901777.1">
    <property type="nucleotide sequence ID" value="NZ_SOCP01000002.1"/>
</dbReference>
<dbReference type="InterPro" id="IPR011042">
    <property type="entry name" value="6-blade_b-propeller_TolB-like"/>
</dbReference>
<keyword evidence="4" id="KW-1185">Reference proteome</keyword>
<evidence type="ECO:0000313" key="4">
    <source>
        <dbReference type="Proteomes" id="UP000294927"/>
    </source>
</evidence>
<dbReference type="Proteomes" id="UP000294927">
    <property type="component" value="Unassembled WGS sequence"/>
</dbReference>
<dbReference type="AlphaFoldDB" id="A0A4R7W4I6"/>
<keyword evidence="1" id="KW-0732">Signal</keyword>
<evidence type="ECO:0000256" key="1">
    <source>
        <dbReference type="SAM" id="SignalP"/>
    </source>
</evidence>
<comment type="caution">
    <text evidence="3">The sequence shown here is derived from an EMBL/GenBank/DDBJ whole genome shotgun (WGS) entry which is preliminary data.</text>
</comment>
<dbReference type="EMBL" id="SOCP01000002">
    <property type="protein sequence ID" value="TDV56547.1"/>
    <property type="molecule type" value="Genomic_DNA"/>
</dbReference>
<gene>
    <name evidence="3" type="ORF">CLV71_102614</name>
</gene>
<reference evidence="3 4" key="1">
    <citation type="submission" date="2019-03" db="EMBL/GenBank/DDBJ databases">
        <title>Genomic Encyclopedia of Archaeal and Bacterial Type Strains, Phase II (KMG-II): from individual species to whole genera.</title>
        <authorList>
            <person name="Goeker M."/>
        </authorList>
    </citation>
    <scope>NUCLEOTIDE SEQUENCE [LARGE SCALE GENOMIC DNA]</scope>
    <source>
        <strain evidence="3 4">DSM 45499</strain>
    </source>
</reference>
<protein>
    <submittedName>
        <fullName evidence="3">Glucose/arabinose dehydrogenase</fullName>
    </submittedName>
</protein>
<proteinExistence type="predicted"/>
<organism evidence="3 4">
    <name type="scientific">Actinophytocola oryzae</name>
    <dbReference type="NCBI Taxonomy" id="502181"/>
    <lineage>
        <taxon>Bacteria</taxon>
        <taxon>Bacillati</taxon>
        <taxon>Actinomycetota</taxon>
        <taxon>Actinomycetes</taxon>
        <taxon>Pseudonocardiales</taxon>
        <taxon>Pseudonocardiaceae</taxon>
    </lineage>
</organism>